<feature type="transmembrane region" description="Helical" evidence="9">
    <location>
        <begin position="496"/>
        <end position="514"/>
    </location>
</feature>
<dbReference type="PANTHER" id="PTHR48020:SF12">
    <property type="entry name" value="PROTON MYO-INOSITOL COTRANSPORTER"/>
    <property type="match status" value="1"/>
</dbReference>
<dbReference type="GeneID" id="36565014"/>
<dbReference type="VEuPathDB" id="FungiDB:C7M61_001624"/>
<dbReference type="RefSeq" id="XP_024714906.1">
    <property type="nucleotide sequence ID" value="XM_024857026.1"/>
</dbReference>
<sequence>MDARSATHSTENSLENLLRELTHRKDGANVIKFTSQEDSTSMLMASANTAGARANGDSTKGEHPTKLVMILTLASSISGFMFGYDTGYISAALVNVGTDLSNKILNSQEKELITSATSLGALIGAILGGVGANLVGRKRVLMGSNVIFVVGTVIQLVARHVWTMIAGRFVLGLGVGIASLIAPLMLSELAPSKYRGRLIVTNCIFITGGQLVAYFINWGLTDVNGGWRVSVGLCMPPAVIQLALFLFLPDTPRYYVINGNYERAREVLKKTHSDSSEAHIDAILDDMIHSNSTVPGGPISQIWNSIKVIHSKPANFRALILACGLQGIQQFTGFNSLMYFSATIFKTIGFENATAVSIIIAATNFVFTLIALCIIDFVGRRRILLFAIPGMCAALVLCAIAFHFLGVKFGDNEEVVVETTGITGWGIVIILGMVFYVASYAIGIGNSAWTGVELFSDVNVRSVGGMYAAATNWAGSLVIASTFLTMLERITPPGTFAFFAALCFVSFIFVFFLLPEVAGLKLEDTTKLLEGGFNVRAARKLSKERKKLARLAQDSESTEV</sequence>
<dbReference type="PANTHER" id="PTHR48020">
    <property type="entry name" value="PROTON MYO-INOSITOL COTRANSPORTER"/>
    <property type="match status" value="1"/>
</dbReference>
<feature type="transmembrane region" description="Helical" evidence="9">
    <location>
        <begin position="226"/>
        <end position="248"/>
    </location>
</feature>
<comment type="subcellular location">
    <subcellularLocation>
        <location evidence="1">Membrane</location>
        <topology evidence="1">Multi-pass membrane protein</topology>
    </subcellularLocation>
</comment>
<feature type="transmembrane region" description="Helical" evidence="9">
    <location>
        <begin position="384"/>
        <end position="405"/>
    </location>
</feature>
<comment type="caution">
    <text evidence="11">The sequence shown here is derived from an EMBL/GenBank/DDBJ whole genome shotgun (WGS) entry which is preliminary data.</text>
</comment>
<evidence type="ECO:0000256" key="7">
    <source>
        <dbReference type="ARBA" id="ARBA00049119"/>
    </source>
</evidence>
<feature type="transmembrane region" description="Helical" evidence="9">
    <location>
        <begin position="67"/>
        <end position="84"/>
    </location>
</feature>
<feature type="transmembrane region" description="Helical" evidence="9">
    <location>
        <begin position="425"/>
        <end position="444"/>
    </location>
</feature>
<dbReference type="STRING" id="418784.A0A2P7YV25"/>
<keyword evidence="3 8" id="KW-0813">Transport</keyword>
<keyword evidence="12" id="KW-1185">Reference proteome</keyword>
<evidence type="ECO:0000256" key="8">
    <source>
        <dbReference type="RuleBase" id="RU003346"/>
    </source>
</evidence>
<feature type="transmembrane region" description="Helical" evidence="9">
    <location>
        <begin position="112"/>
        <end position="135"/>
    </location>
</feature>
<dbReference type="Pfam" id="PF00083">
    <property type="entry name" value="Sugar_tr"/>
    <property type="match status" value="1"/>
</dbReference>
<dbReference type="GO" id="GO:0005366">
    <property type="term" value="F:myo-inositol:proton symporter activity"/>
    <property type="evidence" value="ECO:0007669"/>
    <property type="project" value="TreeGrafter"/>
</dbReference>
<dbReference type="InterPro" id="IPR036259">
    <property type="entry name" value="MFS_trans_sf"/>
</dbReference>
<evidence type="ECO:0000256" key="3">
    <source>
        <dbReference type="ARBA" id="ARBA00022448"/>
    </source>
</evidence>
<organism evidence="11 12">
    <name type="scientific">Candidozyma pseudohaemuli</name>
    <dbReference type="NCBI Taxonomy" id="418784"/>
    <lineage>
        <taxon>Eukaryota</taxon>
        <taxon>Fungi</taxon>
        <taxon>Dikarya</taxon>
        <taxon>Ascomycota</taxon>
        <taxon>Saccharomycotina</taxon>
        <taxon>Pichiomycetes</taxon>
        <taxon>Metschnikowiaceae</taxon>
        <taxon>Candidozyma</taxon>
    </lineage>
</organism>
<comment type="similarity">
    <text evidence="2 8">Belongs to the major facilitator superfamily. Sugar transporter (TC 2.A.1.1) family.</text>
</comment>
<evidence type="ECO:0000259" key="10">
    <source>
        <dbReference type="PROSITE" id="PS50850"/>
    </source>
</evidence>
<evidence type="ECO:0000256" key="9">
    <source>
        <dbReference type="SAM" id="Phobius"/>
    </source>
</evidence>
<dbReference type="NCBIfam" id="TIGR00879">
    <property type="entry name" value="SP"/>
    <property type="match status" value="1"/>
</dbReference>
<feature type="domain" description="Major facilitator superfamily (MFS) profile" evidence="10">
    <location>
        <begin position="71"/>
        <end position="518"/>
    </location>
</feature>
<evidence type="ECO:0000256" key="4">
    <source>
        <dbReference type="ARBA" id="ARBA00022692"/>
    </source>
</evidence>
<dbReference type="FunFam" id="1.20.1250.20:FF:000073">
    <property type="entry name" value="MFS myo-inositol transporter, putative"/>
    <property type="match status" value="1"/>
</dbReference>
<dbReference type="GO" id="GO:1904679">
    <property type="term" value="P:myo-inositol import across plasma membrane"/>
    <property type="evidence" value="ECO:0007669"/>
    <property type="project" value="TreeGrafter"/>
</dbReference>
<dbReference type="OrthoDB" id="6339427at2759"/>
<evidence type="ECO:0000256" key="6">
    <source>
        <dbReference type="ARBA" id="ARBA00023136"/>
    </source>
</evidence>
<proteinExistence type="inferred from homology"/>
<dbReference type="InterPro" id="IPR005828">
    <property type="entry name" value="MFS_sugar_transport-like"/>
</dbReference>
<feature type="transmembrane region" description="Helical" evidence="9">
    <location>
        <begin position="354"/>
        <end position="377"/>
    </location>
</feature>
<name>A0A2P7YV25_9ASCO</name>
<dbReference type="PROSITE" id="PS50850">
    <property type="entry name" value="MFS"/>
    <property type="match status" value="1"/>
</dbReference>
<feature type="transmembrane region" description="Helical" evidence="9">
    <location>
        <begin position="465"/>
        <end position="484"/>
    </location>
</feature>
<gene>
    <name evidence="11" type="ORF">C7M61_001624</name>
</gene>
<evidence type="ECO:0000256" key="5">
    <source>
        <dbReference type="ARBA" id="ARBA00022989"/>
    </source>
</evidence>
<keyword evidence="5 9" id="KW-1133">Transmembrane helix</keyword>
<dbReference type="PRINTS" id="PR00171">
    <property type="entry name" value="SUGRTRNSPORT"/>
</dbReference>
<reference evidence="11 12" key="1">
    <citation type="submission" date="2018-03" db="EMBL/GenBank/DDBJ databases">
        <title>Candida pseudohaemulonii genome assembly and annotation.</title>
        <authorList>
            <person name="Munoz J.F."/>
            <person name="Gade L.G."/>
            <person name="Chow N.A."/>
            <person name="Litvintseva A.P."/>
            <person name="Loparev V.N."/>
            <person name="Cuomo C.A."/>
        </authorList>
    </citation>
    <scope>NUCLEOTIDE SEQUENCE [LARGE SCALE GENOMIC DNA]</scope>
    <source>
        <strain evidence="11 12">B12108</strain>
    </source>
</reference>
<feature type="transmembrane region" description="Helical" evidence="9">
    <location>
        <begin position="319"/>
        <end position="342"/>
    </location>
</feature>
<dbReference type="InterPro" id="IPR050814">
    <property type="entry name" value="Myo-inositol_Transporter"/>
</dbReference>
<feature type="transmembrane region" description="Helical" evidence="9">
    <location>
        <begin position="164"/>
        <end position="186"/>
    </location>
</feature>
<feature type="transmembrane region" description="Helical" evidence="9">
    <location>
        <begin position="198"/>
        <end position="220"/>
    </location>
</feature>
<dbReference type="Gene3D" id="1.20.1250.20">
    <property type="entry name" value="MFS general substrate transporter like domains"/>
    <property type="match status" value="1"/>
</dbReference>
<dbReference type="Proteomes" id="UP000241107">
    <property type="component" value="Unassembled WGS sequence"/>
</dbReference>
<dbReference type="GO" id="GO:0016020">
    <property type="term" value="C:membrane"/>
    <property type="evidence" value="ECO:0007669"/>
    <property type="project" value="UniProtKB-SubCell"/>
</dbReference>
<keyword evidence="4 9" id="KW-0812">Transmembrane</keyword>
<evidence type="ECO:0000256" key="1">
    <source>
        <dbReference type="ARBA" id="ARBA00004141"/>
    </source>
</evidence>
<evidence type="ECO:0000256" key="2">
    <source>
        <dbReference type="ARBA" id="ARBA00010992"/>
    </source>
</evidence>
<dbReference type="SUPFAM" id="SSF103473">
    <property type="entry name" value="MFS general substrate transporter"/>
    <property type="match status" value="1"/>
</dbReference>
<dbReference type="InterPro" id="IPR020846">
    <property type="entry name" value="MFS_dom"/>
</dbReference>
<protein>
    <recommendedName>
        <fullName evidence="10">Major facilitator superfamily (MFS) profile domain-containing protein</fullName>
    </recommendedName>
</protein>
<evidence type="ECO:0000313" key="11">
    <source>
        <dbReference type="EMBL" id="PSK39816.1"/>
    </source>
</evidence>
<dbReference type="PROSITE" id="PS00216">
    <property type="entry name" value="SUGAR_TRANSPORT_1"/>
    <property type="match status" value="1"/>
</dbReference>
<evidence type="ECO:0000313" key="12">
    <source>
        <dbReference type="Proteomes" id="UP000241107"/>
    </source>
</evidence>
<dbReference type="EMBL" id="PYFQ01000002">
    <property type="protein sequence ID" value="PSK39816.1"/>
    <property type="molecule type" value="Genomic_DNA"/>
</dbReference>
<feature type="transmembrane region" description="Helical" evidence="9">
    <location>
        <begin position="140"/>
        <end position="158"/>
    </location>
</feature>
<comment type="catalytic activity">
    <reaction evidence="7">
        <text>myo-inositol(out) + H(+)(out) = myo-inositol(in) + H(+)(in)</text>
        <dbReference type="Rhea" id="RHEA:60364"/>
        <dbReference type="ChEBI" id="CHEBI:15378"/>
        <dbReference type="ChEBI" id="CHEBI:17268"/>
    </reaction>
</comment>
<keyword evidence="6 9" id="KW-0472">Membrane</keyword>
<dbReference type="InterPro" id="IPR003663">
    <property type="entry name" value="Sugar/inositol_transpt"/>
</dbReference>
<dbReference type="AlphaFoldDB" id="A0A2P7YV25"/>
<accession>A0A2P7YV25</accession>
<dbReference type="InterPro" id="IPR005829">
    <property type="entry name" value="Sugar_transporter_CS"/>
</dbReference>